<dbReference type="GO" id="GO:0005737">
    <property type="term" value="C:cytoplasm"/>
    <property type="evidence" value="ECO:0007669"/>
    <property type="project" value="UniProtKB-ARBA"/>
</dbReference>
<proteinExistence type="inferred from homology"/>
<evidence type="ECO:0000256" key="4">
    <source>
        <dbReference type="ARBA" id="ARBA00022692"/>
    </source>
</evidence>
<evidence type="ECO:0000256" key="9">
    <source>
        <dbReference type="RuleBase" id="RU363111"/>
    </source>
</evidence>
<name>A0A6A0H692_HYAAZ</name>
<reference evidence="10" key="2">
    <citation type="journal article" date="2018" name="Environ. Sci. Technol.">
        <title>The Toxicogenome of Hyalella azteca: A Model for Sediment Ecotoxicology and Evolutionary Toxicology.</title>
        <authorList>
            <person name="Poynton H.C."/>
            <person name="Hasenbein S."/>
            <person name="Benoit J.B."/>
            <person name="Sepulveda M.S."/>
            <person name="Poelchau M.F."/>
            <person name="Hughes D.S.T."/>
            <person name="Murali S.C."/>
            <person name="Chen S."/>
            <person name="Glastad K.M."/>
            <person name="Goodisman M.A.D."/>
            <person name="Werren J.H."/>
            <person name="Vineis J.H."/>
            <person name="Bowen J.L."/>
            <person name="Friedrich M."/>
            <person name="Jones J."/>
            <person name="Robertson H.M."/>
            <person name="Feyereisen R."/>
            <person name="Mechler-Hickson A."/>
            <person name="Mathers N."/>
            <person name="Lee C.E."/>
            <person name="Colbourne J.K."/>
            <person name="Biales A."/>
            <person name="Johnston J.S."/>
            <person name="Wellborn G.A."/>
            <person name="Rosendale A.J."/>
            <person name="Cridge A.G."/>
            <person name="Munoz-Torres M.C."/>
            <person name="Bain P.A."/>
            <person name="Manny A.R."/>
            <person name="Major K.M."/>
            <person name="Lambert F.N."/>
            <person name="Vulpe C.D."/>
            <person name="Tuck P."/>
            <person name="Blalock B.J."/>
            <person name="Lin Y.Y."/>
            <person name="Smith M.E."/>
            <person name="Ochoa-Acuna H."/>
            <person name="Chen M.M."/>
            <person name="Childers C.P."/>
            <person name="Qu J."/>
            <person name="Dugan S."/>
            <person name="Lee S.L."/>
            <person name="Chao H."/>
            <person name="Dinh H."/>
            <person name="Han Y."/>
            <person name="Doddapaneni H."/>
            <person name="Worley K.C."/>
            <person name="Muzny D.M."/>
            <person name="Gibbs R.A."/>
            <person name="Richards S."/>
        </authorList>
    </citation>
    <scope>NUCLEOTIDE SEQUENCE</scope>
    <source>
        <strain evidence="10">HAZT.00-mixed</strain>
        <tissue evidence="10">Whole organism</tissue>
    </source>
</reference>
<feature type="transmembrane region" description="Helical" evidence="9">
    <location>
        <begin position="27"/>
        <end position="46"/>
    </location>
</feature>
<keyword evidence="7 9" id="KW-0472">Membrane</keyword>
<dbReference type="Pfam" id="PF04178">
    <property type="entry name" value="Got1"/>
    <property type="match status" value="1"/>
</dbReference>
<keyword evidence="3 9" id="KW-0813">Transport</keyword>
<gene>
    <name evidence="10" type="ORF">HAZT_HAZT009114</name>
</gene>
<dbReference type="AlphaFoldDB" id="A0A6A0H692"/>
<reference evidence="10" key="1">
    <citation type="submission" date="2014-08" db="EMBL/GenBank/DDBJ databases">
        <authorList>
            <person name="Murali S."/>
            <person name="Richards S."/>
            <person name="Bandaranaike D."/>
            <person name="Bellair M."/>
            <person name="Blankenburg K."/>
            <person name="Chao H."/>
            <person name="Dinh H."/>
            <person name="Doddapaneni H."/>
            <person name="Dugan-Rocha S."/>
            <person name="Elkadiri S."/>
            <person name="Gnanaolivu R."/>
            <person name="Hughes D."/>
            <person name="Lee S."/>
            <person name="Li M."/>
            <person name="Ming W."/>
            <person name="Munidasa M."/>
            <person name="Muniz J."/>
            <person name="Nguyen L."/>
            <person name="Osuji N."/>
            <person name="Pu L.-L."/>
            <person name="Puazo M."/>
            <person name="Skinner E."/>
            <person name="Qu C."/>
            <person name="Quiroz J."/>
            <person name="Raj R."/>
            <person name="Weissenberger G."/>
            <person name="Xin Y."/>
            <person name="Zou X."/>
            <person name="Han Y."/>
            <person name="Worley K."/>
            <person name="Muzny D."/>
            <person name="Gibbs R."/>
        </authorList>
    </citation>
    <scope>NUCLEOTIDE SEQUENCE</scope>
    <source>
        <strain evidence="10">HAZT.00-mixed</strain>
        <tissue evidence="10">Whole organism</tissue>
    </source>
</reference>
<dbReference type="PANTHER" id="PTHR23137:SF6">
    <property type="entry name" value="VESICLE TRANSPORT PROTEIN"/>
    <property type="match status" value="1"/>
</dbReference>
<keyword evidence="6 9" id="KW-1133">Transmembrane helix</keyword>
<comment type="caution">
    <text evidence="9">Lacks conserved residue(s) required for the propagation of feature annotation.</text>
</comment>
<dbReference type="OrthoDB" id="73614at2759"/>
<dbReference type="GO" id="GO:0016020">
    <property type="term" value="C:membrane"/>
    <property type="evidence" value="ECO:0007669"/>
    <property type="project" value="UniProtKB-SubCell"/>
</dbReference>
<dbReference type="InterPro" id="IPR011691">
    <property type="entry name" value="Vesicle_transpt_SFT2"/>
</dbReference>
<evidence type="ECO:0000256" key="8">
    <source>
        <dbReference type="ARBA" id="ARBA00025800"/>
    </source>
</evidence>
<dbReference type="GO" id="GO:0012505">
    <property type="term" value="C:endomembrane system"/>
    <property type="evidence" value="ECO:0007669"/>
    <property type="project" value="UniProtKB-ARBA"/>
</dbReference>
<dbReference type="PANTHER" id="PTHR23137">
    <property type="entry name" value="VESICLE TRANSPORT PROTEIN-RELATED"/>
    <property type="match status" value="1"/>
</dbReference>
<evidence type="ECO:0000256" key="7">
    <source>
        <dbReference type="ARBA" id="ARBA00023136"/>
    </source>
</evidence>
<evidence type="ECO:0000313" key="10">
    <source>
        <dbReference type="EMBL" id="KAA0199208.1"/>
    </source>
</evidence>
<dbReference type="InterPro" id="IPR007305">
    <property type="entry name" value="Vesicle_transpt_Got1/SFT2"/>
</dbReference>
<comment type="similarity">
    <text evidence="8 9">Belongs to the SFT2 family.</text>
</comment>
<evidence type="ECO:0000256" key="6">
    <source>
        <dbReference type="ARBA" id="ARBA00022989"/>
    </source>
</evidence>
<evidence type="ECO:0000256" key="2">
    <source>
        <dbReference type="ARBA" id="ARBA00004141"/>
    </source>
</evidence>
<protein>
    <recommendedName>
        <fullName evidence="9">Vesicle transport protein</fullName>
    </recommendedName>
</protein>
<comment type="caution">
    <text evidence="10">The sequence shown here is derived from an EMBL/GenBank/DDBJ whole genome shotgun (WGS) entry which is preliminary data.</text>
</comment>
<reference evidence="10" key="3">
    <citation type="submission" date="2019-06" db="EMBL/GenBank/DDBJ databases">
        <authorList>
            <person name="Poynton C."/>
            <person name="Hasenbein S."/>
            <person name="Benoit J.B."/>
            <person name="Sepulveda M.S."/>
            <person name="Poelchau M.F."/>
            <person name="Murali S.C."/>
            <person name="Chen S."/>
            <person name="Glastad K.M."/>
            <person name="Werren J.H."/>
            <person name="Vineis J.H."/>
            <person name="Bowen J.L."/>
            <person name="Friedrich M."/>
            <person name="Jones J."/>
            <person name="Robertson H.M."/>
            <person name="Feyereisen R."/>
            <person name="Mechler-Hickson A."/>
            <person name="Mathers N."/>
            <person name="Lee C.E."/>
            <person name="Colbourne J.K."/>
            <person name="Biales A."/>
            <person name="Johnston J.S."/>
            <person name="Wellborn G.A."/>
            <person name="Rosendale A.J."/>
            <person name="Cridge A.G."/>
            <person name="Munoz-Torres M.C."/>
            <person name="Bain P.A."/>
            <person name="Manny A.R."/>
            <person name="Major K.M."/>
            <person name="Lambert F.N."/>
            <person name="Vulpe C.D."/>
            <person name="Tuck P."/>
            <person name="Blalock B.J."/>
            <person name="Lin Y.-Y."/>
            <person name="Smith M.E."/>
            <person name="Ochoa-Acuna H."/>
            <person name="Chen M.-J.M."/>
            <person name="Childers C.P."/>
            <person name="Qu J."/>
            <person name="Dugan S."/>
            <person name="Lee S.L."/>
            <person name="Chao H."/>
            <person name="Dinh H."/>
            <person name="Han Y."/>
            <person name="Doddapaneni H."/>
            <person name="Worley K.C."/>
            <person name="Muzny D.M."/>
            <person name="Gibbs R.A."/>
            <person name="Richards S."/>
        </authorList>
    </citation>
    <scope>NUCLEOTIDE SEQUENCE</scope>
    <source>
        <strain evidence="10">HAZT.00-mixed</strain>
        <tissue evidence="10">Whole organism</tissue>
    </source>
</reference>
<accession>A0A6A0H692</accession>
<keyword evidence="4 9" id="KW-0812">Transmembrane</keyword>
<dbReference type="EMBL" id="JQDR03007054">
    <property type="protein sequence ID" value="KAA0199208.1"/>
    <property type="molecule type" value="Genomic_DNA"/>
</dbReference>
<dbReference type="Proteomes" id="UP000711488">
    <property type="component" value="Unassembled WGS sequence"/>
</dbReference>
<evidence type="ECO:0000256" key="5">
    <source>
        <dbReference type="ARBA" id="ARBA00022927"/>
    </source>
</evidence>
<evidence type="ECO:0000256" key="3">
    <source>
        <dbReference type="ARBA" id="ARBA00022448"/>
    </source>
</evidence>
<evidence type="ECO:0000256" key="1">
    <source>
        <dbReference type="ARBA" id="ARBA00003566"/>
    </source>
</evidence>
<comment type="function">
    <text evidence="1 9">May be involved in fusion of retrograde transport vesicles derived from an endocytic compartment with the Golgi complex.</text>
</comment>
<sequence length="88" mass="9831">MPVLSGSTCFLMGPLKQLERMFAPTRLVATIIMILALIMTLISVFVLGNKMLALVMVFVQFLAMTWYSLSYIPYARDAAKKCFESCIG</sequence>
<organism evidence="10">
    <name type="scientific">Hyalella azteca</name>
    <name type="common">Amphipod</name>
    <dbReference type="NCBI Taxonomy" id="294128"/>
    <lineage>
        <taxon>Eukaryota</taxon>
        <taxon>Metazoa</taxon>
        <taxon>Ecdysozoa</taxon>
        <taxon>Arthropoda</taxon>
        <taxon>Crustacea</taxon>
        <taxon>Multicrustacea</taxon>
        <taxon>Malacostraca</taxon>
        <taxon>Eumalacostraca</taxon>
        <taxon>Peracarida</taxon>
        <taxon>Amphipoda</taxon>
        <taxon>Senticaudata</taxon>
        <taxon>Talitrida</taxon>
        <taxon>Talitroidea</taxon>
        <taxon>Hyalellidae</taxon>
        <taxon>Hyalella</taxon>
    </lineage>
</organism>
<dbReference type="GO" id="GO:0015031">
    <property type="term" value="P:protein transport"/>
    <property type="evidence" value="ECO:0007669"/>
    <property type="project" value="UniProtKB-KW"/>
</dbReference>
<feature type="transmembrane region" description="Helical" evidence="9">
    <location>
        <begin position="52"/>
        <end position="72"/>
    </location>
</feature>
<comment type="subcellular location">
    <subcellularLocation>
        <location evidence="2 9">Membrane</location>
        <topology evidence="2 9">Multi-pass membrane protein</topology>
    </subcellularLocation>
</comment>
<dbReference type="GO" id="GO:0016192">
    <property type="term" value="P:vesicle-mediated transport"/>
    <property type="evidence" value="ECO:0007669"/>
    <property type="project" value="InterPro"/>
</dbReference>
<keyword evidence="5 9" id="KW-0653">Protein transport</keyword>